<evidence type="ECO:0000256" key="5">
    <source>
        <dbReference type="ARBA" id="ARBA00022729"/>
    </source>
</evidence>
<proteinExistence type="inferred from homology"/>
<evidence type="ECO:0000256" key="6">
    <source>
        <dbReference type="SAM" id="SignalP"/>
    </source>
</evidence>
<dbReference type="InterPro" id="IPR051313">
    <property type="entry name" value="Bact_iron-sidero_bind"/>
</dbReference>
<evidence type="ECO:0000256" key="4">
    <source>
        <dbReference type="ARBA" id="ARBA00022496"/>
    </source>
</evidence>
<dbReference type="RefSeq" id="WP_072068083.1">
    <property type="nucleotide sequence ID" value="NZ_CP047344.1"/>
</dbReference>
<dbReference type="AlphaFoldDB" id="A0A6G6SK17"/>
<dbReference type="PRINTS" id="PR01715">
    <property type="entry name" value="FERRIBNDNGPP"/>
</dbReference>
<feature type="signal peptide" evidence="6">
    <location>
        <begin position="1"/>
        <end position="27"/>
    </location>
</feature>
<dbReference type="GO" id="GO:1901678">
    <property type="term" value="P:iron coordination entity transport"/>
    <property type="evidence" value="ECO:0007669"/>
    <property type="project" value="UniProtKB-ARBA"/>
</dbReference>
<feature type="domain" description="Fe/B12 periplasmic-binding" evidence="7">
    <location>
        <begin position="41"/>
        <end position="305"/>
    </location>
</feature>
<sequence>MCVILQKIVRLLSFCLAILFITPIVNAAQNNHEANANTPQRIIVLDWDLLEQILTLDVIPVGATEIAGYNQWVAYPVAPNTIEEVGMRAEPNLEKMASLKPDLILASSSQQDLLPVLKTIAPVVYLPNFSRQDNAAEVALAHFNTLASILGKTALAQQKLAEMDSTFAQLKSKLQQAFITLPEVEVIRFSTLTSVFLYTENSTTEYVVNKLGLKSAISLPPQPWGIDQRRMNILQHIKQGYVLYMLPFPDERKLQKSALWQAMPFVQNRHFHSVKPVWNYGGVASLTLMAEAITESLLDMAPNNEY</sequence>
<evidence type="ECO:0000313" key="9">
    <source>
        <dbReference type="Proteomes" id="UP000503287"/>
    </source>
</evidence>
<keyword evidence="9" id="KW-1185">Reference proteome</keyword>
<evidence type="ECO:0000259" key="7">
    <source>
        <dbReference type="PROSITE" id="PS50983"/>
    </source>
</evidence>
<name>A0A6G6SK17_PROVU</name>
<dbReference type="EMBL" id="CP047344">
    <property type="protein sequence ID" value="QIF94096.1"/>
    <property type="molecule type" value="Genomic_DNA"/>
</dbReference>
<dbReference type="InterPro" id="IPR002491">
    <property type="entry name" value="ABC_transptr_periplasmic_BD"/>
</dbReference>
<gene>
    <name evidence="8" type="ORF">GTH24_09395</name>
</gene>
<accession>A0A6G6SK17</accession>
<keyword evidence="4" id="KW-0408">Iron</keyword>
<keyword evidence="4" id="KW-0410">Iron transport</keyword>
<dbReference type="Pfam" id="PF01497">
    <property type="entry name" value="Peripla_BP_2"/>
    <property type="match status" value="1"/>
</dbReference>
<evidence type="ECO:0000256" key="1">
    <source>
        <dbReference type="ARBA" id="ARBA00004196"/>
    </source>
</evidence>
<dbReference type="OrthoDB" id="9793175at2"/>
<feature type="chain" id="PRO_5028842531" evidence="6">
    <location>
        <begin position="28"/>
        <end position="306"/>
    </location>
</feature>
<protein>
    <submittedName>
        <fullName evidence="8">ABC transporter substrate-binding protein</fullName>
    </submittedName>
</protein>
<organism evidence="8 9">
    <name type="scientific">Proteus vulgaris</name>
    <dbReference type="NCBI Taxonomy" id="585"/>
    <lineage>
        <taxon>Bacteria</taxon>
        <taxon>Pseudomonadati</taxon>
        <taxon>Pseudomonadota</taxon>
        <taxon>Gammaproteobacteria</taxon>
        <taxon>Enterobacterales</taxon>
        <taxon>Morganellaceae</taxon>
        <taxon>Proteus</taxon>
    </lineage>
</organism>
<evidence type="ECO:0000256" key="3">
    <source>
        <dbReference type="ARBA" id="ARBA00022448"/>
    </source>
</evidence>
<dbReference type="GO" id="GO:0030288">
    <property type="term" value="C:outer membrane-bounded periplasmic space"/>
    <property type="evidence" value="ECO:0007669"/>
    <property type="project" value="TreeGrafter"/>
</dbReference>
<evidence type="ECO:0000313" key="8">
    <source>
        <dbReference type="EMBL" id="QIF94096.1"/>
    </source>
</evidence>
<dbReference type="Proteomes" id="UP000503287">
    <property type="component" value="Chromosome"/>
</dbReference>
<comment type="similarity">
    <text evidence="2">Belongs to the bacterial solute-binding protein 8 family.</text>
</comment>
<keyword evidence="5 6" id="KW-0732">Signal</keyword>
<keyword evidence="4" id="KW-0406">Ion transport</keyword>
<dbReference type="PANTHER" id="PTHR30532:SF1">
    <property type="entry name" value="IRON(3+)-HYDROXAMATE-BINDING PROTEIN FHUD"/>
    <property type="match status" value="1"/>
</dbReference>
<comment type="subcellular location">
    <subcellularLocation>
        <location evidence="1">Cell envelope</location>
    </subcellularLocation>
</comment>
<keyword evidence="3" id="KW-0813">Transport</keyword>
<dbReference type="PROSITE" id="PS50983">
    <property type="entry name" value="FE_B12_PBP"/>
    <property type="match status" value="1"/>
</dbReference>
<evidence type="ECO:0000256" key="2">
    <source>
        <dbReference type="ARBA" id="ARBA00008814"/>
    </source>
</evidence>
<dbReference type="SUPFAM" id="SSF53807">
    <property type="entry name" value="Helical backbone' metal receptor"/>
    <property type="match status" value="1"/>
</dbReference>
<dbReference type="CDD" id="cd01146">
    <property type="entry name" value="FhuD"/>
    <property type="match status" value="1"/>
</dbReference>
<dbReference type="Gene3D" id="3.40.50.1980">
    <property type="entry name" value="Nitrogenase molybdenum iron protein domain"/>
    <property type="match status" value="2"/>
</dbReference>
<reference evidence="8 9" key="1">
    <citation type="submission" date="2020-01" db="EMBL/GenBank/DDBJ databases">
        <title>The genomic epidemiology of tigecycline resistance gene tet(X) variants in a swine farm in China.</title>
        <authorList>
            <person name="Peng K."/>
            <person name="Li R."/>
        </authorList>
    </citation>
    <scope>NUCLEOTIDE SEQUENCE [LARGE SCALE GENOMIC DNA]</scope>
    <source>
        <strain evidence="8 9">ZN3</strain>
    </source>
</reference>
<dbReference type="PANTHER" id="PTHR30532">
    <property type="entry name" value="IRON III DICITRATE-BINDING PERIPLASMIC PROTEIN"/>
    <property type="match status" value="1"/>
</dbReference>